<feature type="domain" description="C2H2-type" evidence="2">
    <location>
        <begin position="101"/>
        <end position="122"/>
    </location>
</feature>
<dbReference type="KEGG" id="tpal:117647721"/>
<dbReference type="GeneID" id="117647721"/>
<evidence type="ECO:0000313" key="4">
    <source>
        <dbReference type="RefSeq" id="XP_034245510.1"/>
    </source>
</evidence>
<protein>
    <submittedName>
        <fullName evidence="4">Uncharacterized protein LOC117647721</fullName>
    </submittedName>
</protein>
<dbReference type="InParanoid" id="A0A6P8Z5W3"/>
<evidence type="ECO:0000313" key="3">
    <source>
        <dbReference type="Proteomes" id="UP000515158"/>
    </source>
</evidence>
<dbReference type="PROSITE" id="PS00028">
    <property type="entry name" value="ZINC_FINGER_C2H2_1"/>
    <property type="match status" value="1"/>
</dbReference>
<accession>A0A6P8Z5W3</accession>
<sequence length="326" mass="35277">MYKLAVSSSGASTSVSYGWPSPQPSTSKLPTPTQQRKTTTKVGRPRKYQLPENQEDEPAPLPPAQGSGPSAVDIPADFIGAVNGLETARKTGYRRELSFRCPYCPHVVKQRDGMTTHLAASHQDRVVQQPRGMKGAQARVVNASTSGPRVLDEGIYSSVMGGLRGIMSAGAFAKTGTAFKQLLTHVTSSVGRADVVNLAPHAEIVAALNSAMACLNLLLIENGHIRKHHSFMLLYPSYFVDLSAEENTALAALARLPVDLKKRTVYRESGAWRKTEMDLIKAYGSDSEDSEIDIQHVTGDSIALDVSGALFGDEDVKYRFNAKSFV</sequence>
<evidence type="ECO:0000256" key="1">
    <source>
        <dbReference type="SAM" id="MobiDB-lite"/>
    </source>
</evidence>
<dbReference type="AlphaFoldDB" id="A0A6P8Z5W3"/>
<name>A0A6P8Z5W3_THRPL</name>
<feature type="region of interest" description="Disordered" evidence="1">
    <location>
        <begin position="1"/>
        <end position="72"/>
    </location>
</feature>
<reference evidence="4" key="1">
    <citation type="submission" date="2025-08" db="UniProtKB">
        <authorList>
            <consortium name="RefSeq"/>
        </authorList>
    </citation>
    <scope>IDENTIFICATION</scope>
    <source>
        <tissue evidence="4">Total insect</tissue>
    </source>
</reference>
<proteinExistence type="predicted"/>
<keyword evidence="3" id="KW-1185">Reference proteome</keyword>
<gene>
    <name evidence="4" type="primary">LOC117647721</name>
</gene>
<dbReference type="InterPro" id="IPR013087">
    <property type="entry name" value="Znf_C2H2_type"/>
</dbReference>
<dbReference type="RefSeq" id="XP_034245510.1">
    <property type="nucleotide sequence ID" value="XM_034389619.1"/>
</dbReference>
<feature type="compositionally biased region" description="Low complexity" evidence="1">
    <location>
        <begin position="30"/>
        <end position="41"/>
    </location>
</feature>
<organism evidence="4">
    <name type="scientific">Thrips palmi</name>
    <name type="common">Melon thrips</name>
    <dbReference type="NCBI Taxonomy" id="161013"/>
    <lineage>
        <taxon>Eukaryota</taxon>
        <taxon>Metazoa</taxon>
        <taxon>Ecdysozoa</taxon>
        <taxon>Arthropoda</taxon>
        <taxon>Hexapoda</taxon>
        <taxon>Insecta</taxon>
        <taxon>Pterygota</taxon>
        <taxon>Neoptera</taxon>
        <taxon>Paraneoptera</taxon>
        <taxon>Thysanoptera</taxon>
        <taxon>Terebrantia</taxon>
        <taxon>Thripoidea</taxon>
        <taxon>Thripidae</taxon>
        <taxon>Thrips</taxon>
    </lineage>
</organism>
<dbReference type="Proteomes" id="UP000515158">
    <property type="component" value="Unplaced"/>
</dbReference>
<evidence type="ECO:0000259" key="2">
    <source>
        <dbReference type="PROSITE" id="PS00028"/>
    </source>
</evidence>
<feature type="compositionally biased region" description="Low complexity" evidence="1">
    <location>
        <begin position="1"/>
        <end position="16"/>
    </location>
</feature>